<dbReference type="InterPro" id="IPR017946">
    <property type="entry name" value="PLC-like_Pdiesterase_TIM-brl"/>
</dbReference>
<keyword evidence="2" id="KW-1185">Reference proteome</keyword>
<dbReference type="Gene3D" id="3.20.20.190">
    <property type="entry name" value="Phosphatidylinositol (PI) phosphodiesterase"/>
    <property type="match status" value="1"/>
</dbReference>
<organism evidence="1 2">
    <name type="scientific">Necator americanus</name>
    <name type="common">Human hookworm</name>
    <dbReference type="NCBI Taxonomy" id="51031"/>
    <lineage>
        <taxon>Eukaryota</taxon>
        <taxon>Metazoa</taxon>
        <taxon>Ecdysozoa</taxon>
        <taxon>Nematoda</taxon>
        <taxon>Chromadorea</taxon>
        <taxon>Rhabditida</taxon>
        <taxon>Rhabditina</taxon>
        <taxon>Rhabditomorpha</taxon>
        <taxon>Strongyloidea</taxon>
        <taxon>Ancylostomatidae</taxon>
        <taxon>Bunostominae</taxon>
        <taxon>Necator</taxon>
    </lineage>
</organism>
<dbReference type="InterPro" id="IPR051057">
    <property type="entry name" value="PI-PLC_domain"/>
</dbReference>
<dbReference type="Proteomes" id="UP001303046">
    <property type="component" value="Unassembled WGS sequence"/>
</dbReference>
<evidence type="ECO:0000313" key="1">
    <source>
        <dbReference type="EMBL" id="KAK6748607.1"/>
    </source>
</evidence>
<dbReference type="PANTHER" id="PTHR13593">
    <property type="match status" value="1"/>
</dbReference>
<dbReference type="PROSITE" id="PS50007">
    <property type="entry name" value="PIPLC_X_DOMAIN"/>
    <property type="match status" value="1"/>
</dbReference>
<evidence type="ECO:0008006" key="3">
    <source>
        <dbReference type="Google" id="ProtNLM"/>
    </source>
</evidence>
<sequence>MPAILSLSLINGMPASLANWMAHLPPEMTDRPIHSLKIPGSHDSGATKSLSLKLPVANDESAPIRQLGRAPCIRRGIKRWAVTQSYSVRQQLDLGIRYFDLRVSYPPLKIRDSSTDFRLVHALYGPKLKDVFEQILDFLTVNTREIIVLDMNHLYDFDTQAYNLLHDETIKSLGRSLFCPINPPSRISLDFMWRNGYRFIVFCCYTNESALFWPSYLIPSPWPDTNKVDILLRILESDLEIRCDDPDRQGFFVSQGVLTPKNYDVVSKWFSSLRSALSQRATERVLQWLADLDKTKREKVNVVILDFVDEESSSYIISLNGIHLNSASSS</sequence>
<protein>
    <recommendedName>
        <fullName evidence="3">PI-PLC X domain-containing protein 3</fullName>
    </recommendedName>
</protein>
<dbReference type="EMBL" id="JAVFWL010000004">
    <property type="protein sequence ID" value="KAK6748607.1"/>
    <property type="molecule type" value="Genomic_DNA"/>
</dbReference>
<comment type="caution">
    <text evidence="1">The sequence shown here is derived from an EMBL/GenBank/DDBJ whole genome shotgun (WGS) entry which is preliminary data.</text>
</comment>
<evidence type="ECO:0000313" key="2">
    <source>
        <dbReference type="Proteomes" id="UP001303046"/>
    </source>
</evidence>
<name>A0ABR1DDP4_NECAM</name>
<reference evidence="1 2" key="1">
    <citation type="submission" date="2023-08" db="EMBL/GenBank/DDBJ databases">
        <title>A Necator americanus chromosomal reference genome.</title>
        <authorList>
            <person name="Ilik V."/>
            <person name="Petrzelkova K.J."/>
            <person name="Pardy F."/>
            <person name="Fuh T."/>
            <person name="Niatou-Singa F.S."/>
            <person name="Gouil Q."/>
            <person name="Baker L."/>
            <person name="Ritchie M.E."/>
            <person name="Jex A.R."/>
            <person name="Gazzola D."/>
            <person name="Li H."/>
            <person name="Toshio Fujiwara R."/>
            <person name="Zhan B."/>
            <person name="Aroian R.V."/>
            <person name="Pafco B."/>
            <person name="Schwarz E.M."/>
        </authorList>
    </citation>
    <scope>NUCLEOTIDE SEQUENCE [LARGE SCALE GENOMIC DNA]</scope>
    <source>
        <strain evidence="1 2">Aroian</strain>
        <tissue evidence="1">Whole animal</tissue>
    </source>
</reference>
<accession>A0ABR1DDP4</accession>
<dbReference type="SUPFAM" id="SSF51695">
    <property type="entry name" value="PLC-like phosphodiesterases"/>
    <property type="match status" value="1"/>
</dbReference>
<gene>
    <name evidence="1" type="primary">Necator_chrIV.g14603</name>
    <name evidence="1" type="ORF">RB195_001308</name>
</gene>
<dbReference type="PANTHER" id="PTHR13593:SF113">
    <property type="entry name" value="SI:DKEY-266F7.9"/>
    <property type="match status" value="1"/>
</dbReference>
<proteinExistence type="predicted"/>